<sequence>MSLQEKALPPSTGRRLKLLQGISSFNKPPLKQTRLAQRTPAHRPRALNAGHTHSQAQCAGSLSFQVKGPGAGGSRGNADEQNPRGQDSPGQQGCVKTAPGKLLCFRVIHQGCRRGTKPLSTEATCLCRVLKRLHFSPFTRVTSHNMFESCEEWHRGITPISVPAALSSHRISSTKAQTLFLTLSRTPMCPVHLPVPATHRLSPCAPLPQVHIS</sequence>
<dbReference type="Proteomes" id="UP000664940">
    <property type="component" value="Unassembled WGS sequence"/>
</dbReference>
<name>A0A834E505_9CHIR</name>
<feature type="compositionally biased region" description="Polar residues" evidence="1">
    <location>
        <begin position="51"/>
        <end position="64"/>
    </location>
</feature>
<accession>A0A834E505</accession>
<evidence type="ECO:0000313" key="2">
    <source>
        <dbReference type="EMBL" id="KAF6104081.1"/>
    </source>
</evidence>
<reference evidence="2 3" key="1">
    <citation type="journal article" date="2020" name="Nature">
        <title>Six reference-quality genomes reveal evolution of bat adaptations.</title>
        <authorList>
            <person name="Jebb D."/>
            <person name="Huang Z."/>
            <person name="Pippel M."/>
            <person name="Hughes G.M."/>
            <person name="Lavrichenko K."/>
            <person name="Devanna P."/>
            <person name="Winkler S."/>
            <person name="Jermiin L.S."/>
            <person name="Skirmuntt E.C."/>
            <person name="Katzourakis A."/>
            <person name="Burkitt-Gray L."/>
            <person name="Ray D.A."/>
            <person name="Sullivan K.A.M."/>
            <person name="Roscito J.G."/>
            <person name="Kirilenko B.M."/>
            <person name="Davalos L.M."/>
            <person name="Corthals A.P."/>
            <person name="Power M.L."/>
            <person name="Jones G."/>
            <person name="Ransome R.D."/>
            <person name="Dechmann D.K.N."/>
            <person name="Locatelli A.G."/>
            <person name="Puechmaille S.J."/>
            <person name="Fedrigo O."/>
            <person name="Jarvis E.D."/>
            <person name="Hiller M."/>
            <person name="Vernes S.C."/>
            <person name="Myers E.W."/>
            <person name="Teeling E.C."/>
        </authorList>
    </citation>
    <scope>NUCLEOTIDE SEQUENCE [LARGE SCALE GENOMIC DNA]</scope>
    <source>
        <strain evidence="2">Bat1K_MPI-CBG_1</strain>
    </source>
</reference>
<feature type="region of interest" description="Disordered" evidence="1">
    <location>
        <begin position="21"/>
        <end position="93"/>
    </location>
</feature>
<protein>
    <submittedName>
        <fullName evidence="2">Uncharacterized protein</fullName>
    </submittedName>
</protein>
<dbReference type="EMBL" id="JABVXQ010000006">
    <property type="protein sequence ID" value="KAF6104081.1"/>
    <property type="molecule type" value="Genomic_DNA"/>
</dbReference>
<comment type="caution">
    <text evidence="2">The sequence shown here is derived from an EMBL/GenBank/DDBJ whole genome shotgun (WGS) entry which is preliminary data.</text>
</comment>
<organism evidence="2 3">
    <name type="scientific">Phyllostomus discolor</name>
    <name type="common">pale spear-nosed bat</name>
    <dbReference type="NCBI Taxonomy" id="89673"/>
    <lineage>
        <taxon>Eukaryota</taxon>
        <taxon>Metazoa</taxon>
        <taxon>Chordata</taxon>
        <taxon>Craniata</taxon>
        <taxon>Vertebrata</taxon>
        <taxon>Euteleostomi</taxon>
        <taxon>Mammalia</taxon>
        <taxon>Eutheria</taxon>
        <taxon>Laurasiatheria</taxon>
        <taxon>Chiroptera</taxon>
        <taxon>Yangochiroptera</taxon>
        <taxon>Phyllostomidae</taxon>
        <taxon>Phyllostominae</taxon>
        <taxon>Phyllostomus</taxon>
    </lineage>
</organism>
<evidence type="ECO:0000313" key="3">
    <source>
        <dbReference type="Proteomes" id="UP000664940"/>
    </source>
</evidence>
<dbReference type="AlphaFoldDB" id="A0A834E505"/>
<evidence type="ECO:0000256" key="1">
    <source>
        <dbReference type="SAM" id="MobiDB-lite"/>
    </source>
</evidence>
<proteinExistence type="predicted"/>
<gene>
    <name evidence="2" type="ORF">HJG60_011130</name>
</gene>